<reference evidence="2" key="2">
    <citation type="submission" date="2023-01" db="EMBL/GenBank/DDBJ databases">
        <title>Draft genome sequence of Litoribrevibacter albus strain NBRC 110071.</title>
        <authorList>
            <person name="Sun Q."/>
            <person name="Mori K."/>
        </authorList>
    </citation>
    <scope>NUCLEOTIDE SEQUENCE</scope>
    <source>
        <strain evidence="2">NBRC 110071</strain>
    </source>
</reference>
<dbReference type="Proteomes" id="UP001161389">
    <property type="component" value="Unassembled WGS sequence"/>
</dbReference>
<dbReference type="SMART" id="SM00100">
    <property type="entry name" value="cNMP"/>
    <property type="match status" value="1"/>
</dbReference>
<proteinExistence type="predicted"/>
<dbReference type="PROSITE" id="PS50042">
    <property type="entry name" value="CNMP_BINDING_3"/>
    <property type="match status" value="1"/>
</dbReference>
<dbReference type="InterPro" id="IPR000595">
    <property type="entry name" value="cNMP-bd_dom"/>
</dbReference>
<organism evidence="2 3">
    <name type="scientific">Litoribrevibacter albus</name>
    <dbReference type="NCBI Taxonomy" id="1473156"/>
    <lineage>
        <taxon>Bacteria</taxon>
        <taxon>Pseudomonadati</taxon>
        <taxon>Pseudomonadota</taxon>
        <taxon>Gammaproteobacteria</taxon>
        <taxon>Oceanospirillales</taxon>
        <taxon>Oceanospirillaceae</taxon>
        <taxon>Litoribrevibacter</taxon>
    </lineage>
</organism>
<dbReference type="SUPFAM" id="SSF51206">
    <property type="entry name" value="cAMP-binding domain-like"/>
    <property type="match status" value="2"/>
</dbReference>
<keyword evidence="3" id="KW-1185">Reference proteome</keyword>
<sequence length="254" mass="28446">MLLLGEHPDHIERMAARLKELSKYLVSGLINDLPPRELNQIEDLYQDCDTNTLFYLQSGTIQVESNDRVVFYYEEGDLVGLQNTLDIPSPKLSSPDPVTVIAINKEIFADHVSNKPHWAQYLLILSTFFKDAYSRLAQIHSIPQTGFLTFKAGDLIIKEGDESAEVYTMLSGHADVMVKSKKVGDIYSEEIFGAMAAFTNSPRSASVVASEECHVLAVPKDQFVNLIQYHPKTCVSLIESMARKIKSMNEMITA</sequence>
<evidence type="ECO:0000313" key="3">
    <source>
        <dbReference type="Proteomes" id="UP001161389"/>
    </source>
</evidence>
<dbReference type="CDD" id="cd00038">
    <property type="entry name" value="CAP_ED"/>
    <property type="match status" value="1"/>
</dbReference>
<dbReference type="EMBL" id="BSNM01000027">
    <property type="protein sequence ID" value="GLQ33654.1"/>
    <property type="molecule type" value="Genomic_DNA"/>
</dbReference>
<dbReference type="PANTHER" id="PTHR24567">
    <property type="entry name" value="CRP FAMILY TRANSCRIPTIONAL REGULATORY PROTEIN"/>
    <property type="match status" value="1"/>
</dbReference>
<dbReference type="Pfam" id="PF00027">
    <property type="entry name" value="cNMP_binding"/>
    <property type="match status" value="1"/>
</dbReference>
<dbReference type="InterPro" id="IPR014710">
    <property type="entry name" value="RmlC-like_jellyroll"/>
</dbReference>
<feature type="domain" description="Cyclic nucleotide-binding" evidence="1">
    <location>
        <begin position="150"/>
        <end position="244"/>
    </location>
</feature>
<protein>
    <submittedName>
        <fullName evidence="2">cAMP-binding protein A</fullName>
    </submittedName>
</protein>
<dbReference type="GO" id="GO:0005829">
    <property type="term" value="C:cytosol"/>
    <property type="evidence" value="ECO:0007669"/>
    <property type="project" value="TreeGrafter"/>
</dbReference>
<reference evidence="2" key="1">
    <citation type="journal article" date="2014" name="Int. J. Syst. Evol. Microbiol.">
        <title>Complete genome sequence of Corynebacterium casei LMG S-19264T (=DSM 44701T), isolated from a smear-ripened cheese.</title>
        <authorList>
            <consortium name="US DOE Joint Genome Institute (JGI-PGF)"/>
            <person name="Walter F."/>
            <person name="Albersmeier A."/>
            <person name="Kalinowski J."/>
            <person name="Ruckert C."/>
        </authorList>
    </citation>
    <scope>NUCLEOTIDE SEQUENCE</scope>
    <source>
        <strain evidence="2">NBRC 110071</strain>
    </source>
</reference>
<dbReference type="GO" id="GO:0003700">
    <property type="term" value="F:DNA-binding transcription factor activity"/>
    <property type="evidence" value="ECO:0007669"/>
    <property type="project" value="TreeGrafter"/>
</dbReference>
<gene>
    <name evidence="2" type="primary">cbpA</name>
    <name evidence="2" type="ORF">GCM10007876_41340</name>
</gene>
<comment type="caution">
    <text evidence="2">The sequence shown here is derived from an EMBL/GenBank/DDBJ whole genome shotgun (WGS) entry which is preliminary data.</text>
</comment>
<evidence type="ECO:0000259" key="1">
    <source>
        <dbReference type="PROSITE" id="PS50042"/>
    </source>
</evidence>
<dbReference type="Gene3D" id="2.60.120.10">
    <property type="entry name" value="Jelly Rolls"/>
    <property type="match status" value="1"/>
</dbReference>
<name>A0AA37SDT2_9GAMM</name>
<dbReference type="AlphaFoldDB" id="A0AA37SDT2"/>
<accession>A0AA37SDT2</accession>
<evidence type="ECO:0000313" key="2">
    <source>
        <dbReference type="EMBL" id="GLQ33654.1"/>
    </source>
</evidence>
<dbReference type="InterPro" id="IPR018490">
    <property type="entry name" value="cNMP-bd_dom_sf"/>
</dbReference>
<dbReference type="InterPro" id="IPR050397">
    <property type="entry name" value="Env_Response_Regulators"/>
</dbReference>
<dbReference type="PANTHER" id="PTHR24567:SF74">
    <property type="entry name" value="HTH-TYPE TRANSCRIPTIONAL REGULATOR ARCR"/>
    <property type="match status" value="1"/>
</dbReference>
<dbReference type="PRINTS" id="PR00103">
    <property type="entry name" value="CAMPKINASE"/>
</dbReference>